<proteinExistence type="predicted"/>
<sequence length="66" mass="7449">MSPNSLSKRDHEESVTNGLEEDSHWTRAARLACQYPLALRPYITASLNSVTTILTYSRNKPDVNKT</sequence>
<name>A0ABS8TS45_9GAMM</name>
<evidence type="ECO:0000313" key="3">
    <source>
        <dbReference type="Proteomes" id="UP001430701"/>
    </source>
</evidence>
<evidence type="ECO:0000256" key="1">
    <source>
        <dbReference type="SAM" id="MobiDB-lite"/>
    </source>
</evidence>
<gene>
    <name evidence="2" type="ORF">LPH55_05265</name>
</gene>
<dbReference type="Proteomes" id="UP001430701">
    <property type="component" value="Unassembled WGS sequence"/>
</dbReference>
<accession>A0ABS8TS45</accession>
<dbReference type="EMBL" id="JAJPPU010000002">
    <property type="protein sequence ID" value="MCD8472889.1"/>
    <property type="molecule type" value="Genomic_DNA"/>
</dbReference>
<keyword evidence="3" id="KW-1185">Reference proteome</keyword>
<comment type="caution">
    <text evidence="2">The sequence shown here is derived from an EMBL/GenBank/DDBJ whole genome shotgun (WGS) entry which is preliminary data.</text>
</comment>
<reference evidence="2" key="1">
    <citation type="submission" date="2021-11" db="EMBL/GenBank/DDBJ databases">
        <title>Genome sequence of Xylella taiwanensis PLS432.</title>
        <authorList>
            <person name="Weng L.-W."/>
            <person name="Su C.-C."/>
            <person name="Tsai C.-W."/>
            <person name="Kuo C.-H."/>
        </authorList>
    </citation>
    <scope>NUCLEOTIDE SEQUENCE</scope>
    <source>
        <strain evidence="2">PLS432</strain>
    </source>
</reference>
<evidence type="ECO:0000313" key="2">
    <source>
        <dbReference type="EMBL" id="MCD8472889.1"/>
    </source>
</evidence>
<feature type="region of interest" description="Disordered" evidence="1">
    <location>
        <begin position="1"/>
        <end position="22"/>
    </location>
</feature>
<protein>
    <submittedName>
        <fullName evidence="2">Uncharacterized protein</fullName>
    </submittedName>
</protein>
<organism evidence="2 3">
    <name type="scientific">Xylella taiwanensis</name>
    <dbReference type="NCBI Taxonomy" id="1444770"/>
    <lineage>
        <taxon>Bacteria</taxon>
        <taxon>Pseudomonadati</taxon>
        <taxon>Pseudomonadota</taxon>
        <taxon>Gammaproteobacteria</taxon>
        <taxon>Lysobacterales</taxon>
        <taxon>Lysobacteraceae</taxon>
        <taxon>Xylella</taxon>
    </lineage>
</organism>
<dbReference type="RefSeq" id="WP_230428141.1">
    <property type="nucleotide sequence ID" value="NZ_CP087678.1"/>
</dbReference>